<comment type="caution">
    <text evidence="7">The sequence shown here is derived from an EMBL/GenBank/DDBJ whole genome shotgun (WGS) entry which is preliminary data.</text>
</comment>
<feature type="transmembrane region" description="Helical" evidence="6">
    <location>
        <begin position="26"/>
        <end position="44"/>
    </location>
</feature>
<dbReference type="PANTHER" id="PTHR33938:SF16">
    <property type="entry name" value="CARBOXYLIC ESTER HYDROLASE"/>
    <property type="match status" value="1"/>
</dbReference>
<organism evidence="7 8">
    <name type="scientific">Calycina marina</name>
    <dbReference type="NCBI Taxonomy" id="1763456"/>
    <lineage>
        <taxon>Eukaryota</taxon>
        <taxon>Fungi</taxon>
        <taxon>Dikarya</taxon>
        <taxon>Ascomycota</taxon>
        <taxon>Pezizomycotina</taxon>
        <taxon>Leotiomycetes</taxon>
        <taxon>Helotiales</taxon>
        <taxon>Pezizellaceae</taxon>
        <taxon>Calycina</taxon>
    </lineage>
</organism>
<proteinExistence type="inferred from homology"/>
<keyword evidence="8" id="KW-1185">Reference proteome</keyword>
<sequence>MYVYYNESDNSIPAASVHYQDLVRQIMYPVFSLTAGTAATIIWYRLYIIPGAAHCSPNTLQPNGPFPQTNLQVLLNWVEKGVEPTTLNATCLAGTEKGKNS</sequence>
<evidence type="ECO:0000313" key="7">
    <source>
        <dbReference type="EMBL" id="KAG9240493.1"/>
    </source>
</evidence>
<keyword evidence="6" id="KW-0812">Transmembrane</keyword>
<evidence type="ECO:0000256" key="6">
    <source>
        <dbReference type="SAM" id="Phobius"/>
    </source>
</evidence>
<protein>
    <recommendedName>
        <fullName evidence="5">Carboxylic ester hydrolase</fullName>
        <ecNumber evidence="5">3.1.1.-</ecNumber>
    </recommendedName>
</protein>
<dbReference type="Proteomes" id="UP000887226">
    <property type="component" value="Unassembled WGS sequence"/>
</dbReference>
<name>A0A9P8CB11_9HELO</name>
<reference evidence="7" key="1">
    <citation type="journal article" date="2021" name="IMA Fungus">
        <title>Genomic characterization of three marine fungi, including Emericellopsis atlantica sp. nov. with signatures of a generalist lifestyle and marine biomass degradation.</title>
        <authorList>
            <person name="Hagestad O.C."/>
            <person name="Hou L."/>
            <person name="Andersen J.H."/>
            <person name="Hansen E.H."/>
            <person name="Altermark B."/>
            <person name="Li C."/>
            <person name="Kuhnert E."/>
            <person name="Cox R.J."/>
            <person name="Crous P.W."/>
            <person name="Spatafora J.W."/>
            <person name="Lail K."/>
            <person name="Amirebrahimi M."/>
            <person name="Lipzen A."/>
            <person name="Pangilinan J."/>
            <person name="Andreopoulos W."/>
            <person name="Hayes R.D."/>
            <person name="Ng V."/>
            <person name="Grigoriev I.V."/>
            <person name="Jackson S.A."/>
            <person name="Sutton T.D.S."/>
            <person name="Dobson A.D.W."/>
            <person name="Rama T."/>
        </authorList>
    </citation>
    <scope>NUCLEOTIDE SEQUENCE</scope>
    <source>
        <strain evidence="7">TRa3180A</strain>
    </source>
</reference>
<comment type="similarity">
    <text evidence="5">Belongs to the tannase family.</text>
</comment>
<dbReference type="GO" id="GO:0052689">
    <property type="term" value="F:carboxylic ester hydrolase activity"/>
    <property type="evidence" value="ECO:0007669"/>
    <property type="project" value="UniProtKB-KW"/>
</dbReference>
<evidence type="ECO:0000256" key="1">
    <source>
        <dbReference type="ARBA" id="ARBA00022487"/>
    </source>
</evidence>
<gene>
    <name evidence="7" type="ORF">BJ878DRAFT_285665</name>
</gene>
<evidence type="ECO:0000256" key="5">
    <source>
        <dbReference type="RuleBase" id="RU361238"/>
    </source>
</evidence>
<dbReference type="Pfam" id="PF07519">
    <property type="entry name" value="Tannase"/>
    <property type="match status" value="1"/>
</dbReference>
<keyword evidence="2" id="KW-0732">Signal</keyword>
<dbReference type="OrthoDB" id="3039123at2759"/>
<accession>A0A9P8CB11</accession>
<keyword evidence="1" id="KW-0719">Serine esterase</keyword>
<keyword evidence="6" id="KW-1133">Transmembrane helix</keyword>
<evidence type="ECO:0000256" key="2">
    <source>
        <dbReference type="ARBA" id="ARBA00022729"/>
    </source>
</evidence>
<dbReference type="InterPro" id="IPR011118">
    <property type="entry name" value="Tannase/feruloyl_esterase"/>
</dbReference>
<dbReference type="EC" id="3.1.1.-" evidence="5"/>
<evidence type="ECO:0000256" key="4">
    <source>
        <dbReference type="ARBA" id="ARBA00023157"/>
    </source>
</evidence>
<evidence type="ECO:0000256" key="3">
    <source>
        <dbReference type="ARBA" id="ARBA00022801"/>
    </source>
</evidence>
<dbReference type="AlphaFoldDB" id="A0A9P8CB11"/>
<keyword evidence="4" id="KW-1015">Disulfide bond</keyword>
<keyword evidence="6" id="KW-0472">Membrane</keyword>
<dbReference type="EMBL" id="MU254430">
    <property type="protein sequence ID" value="KAG9240493.1"/>
    <property type="molecule type" value="Genomic_DNA"/>
</dbReference>
<dbReference type="PANTHER" id="PTHR33938">
    <property type="entry name" value="FERULOYL ESTERASE B-RELATED"/>
    <property type="match status" value="1"/>
</dbReference>
<evidence type="ECO:0000313" key="8">
    <source>
        <dbReference type="Proteomes" id="UP000887226"/>
    </source>
</evidence>
<keyword evidence="3 5" id="KW-0378">Hydrolase</keyword>